<dbReference type="PANTHER" id="PTHR43725">
    <property type="entry name" value="UDP-GLUCOSE 4-EPIMERASE"/>
    <property type="match status" value="1"/>
</dbReference>
<evidence type="ECO:0000256" key="1">
    <source>
        <dbReference type="ARBA" id="ARBA00007637"/>
    </source>
</evidence>
<dbReference type="InterPro" id="IPR036291">
    <property type="entry name" value="NAD(P)-bd_dom_sf"/>
</dbReference>
<comment type="caution">
    <text evidence="3">The sequence shown here is derived from an EMBL/GenBank/DDBJ whole genome shotgun (WGS) entry which is preliminary data.</text>
</comment>
<dbReference type="SUPFAM" id="SSF51735">
    <property type="entry name" value="NAD(P)-binding Rossmann-fold domains"/>
    <property type="match status" value="1"/>
</dbReference>
<name>A0AAD4SV28_9MAGN</name>
<comment type="similarity">
    <text evidence="1">Belongs to the NAD(P)-dependent epimerase/dehydratase family.</text>
</comment>
<dbReference type="PANTHER" id="PTHR43725:SF53">
    <property type="entry name" value="UDP-ARABINOSE 4-EPIMERASE 1"/>
    <property type="match status" value="1"/>
</dbReference>
<keyword evidence="4" id="KW-1185">Reference proteome</keyword>
<dbReference type="Gene3D" id="3.40.50.720">
    <property type="entry name" value="NAD(P)-binding Rossmann-like Domain"/>
    <property type="match status" value="1"/>
</dbReference>
<gene>
    <name evidence="3" type="ORF">MKW98_013458</name>
</gene>
<accession>A0AAD4SV28</accession>
<evidence type="ECO:0000313" key="3">
    <source>
        <dbReference type="EMBL" id="KAI3921524.1"/>
    </source>
</evidence>
<dbReference type="EMBL" id="JAJJMB010008687">
    <property type="protein sequence ID" value="KAI3921524.1"/>
    <property type="molecule type" value="Genomic_DNA"/>
</dbReference>
<feature type="domain" description="NAD-dependent epimerase/dehydratase" evidence="2">
    <location>
        <begin position="81"/>
        <end position="115"/>
    </location>
</feature>
<dbReference type="Proteomes" id="UP001202328">
    <property type="component" value="Unassembled WGS sequence"/>
</dbReference>
<dbReference type="InterPro" id="IPR001509">
    <property type="entry name" value="Epimerase_deHydtase"/>
</dbReference>
<proteinExistence type="inferred from homology"/>
<evidence type="ECO:0000259" key="2">
    <source>
        <dbReference type="Pfam" id="PF01370"/>
    </source>
</evidence>
<organism evidence="3 4">
    <name type="scientific">Papaver atlanticum</name>
    <dbReference type="NCBI Taxonomy" id="357466"/>
    <lineage>
        <taxon>Eukaryota</taxon>
        <taxon>Viridiplantae</taxon>
        <taxon>Streptophyta</taxon>
        <taxon>Embryophyta</taxon>
        <taxon>Tracheophyta</taxon>
        <taxon>Spermatophyta</taxon>
        <taxon>Magnoliopsida</taxon>
        <taxon>Ranunculales</taxon>
        <taxon>Papaveraceae</taxon>
        <taxon>Papaveroideae</taxon>
        <taxon>Papaver</taxon>
    </lineage>
</organism>
<sequence length="131" mass="14728">MHAHSVCFRSEIGDLWNCRLLIGGLDNEWHGLPRNEKDEKFFWKDFVGSHVNCLCIYILKNSSSFTTPTPFSRHEPGVTHVLVTGGAGFVGSHAALRFLKDPYRVTIVDNLSRGNFGAVKVLQEQFPEPGR</sequence>
<protein>
    <recommendedName>
        <fullName evidence="2">NAD-dependent epimerase/dehydratase domain-containing protein</fullName>
    </recommendedName>
</protein>
<dbReference type="AlphaFoldDB" id="A0AAD4SV28"/>
<reference evidence="3" key="1">
    <citation type="submission" date="2022-04" db="EMBL/GenBank/DDBJ databases">
        <title>A functionally conserved STORR gene fusion in Papaver species that diverged 16.8 million years ago.</title>
        <authorList>
            <person name="Catania T."/>
        </authorList>
    </citation>
    <scope>NUCLEOTIDE SEQUENCE</scope>
    <source>
        <strain evidence="3">S-188037</strain>
    </source>
</reference>
<evidence type="ECO:0000313" key="4">
    <source>
        <dbReference type="Proteomes" id="UP001202328"/>
    </source>
</evidence>
<dbReference type="Pfam" id="PF01370">
    <property type="entry name" value="Epimerase"/>
    <property type="match status" value="1"/>
</dbReference>